<dbReference type="GO" id="GO:0004519">
    <property type="term" value="F:endonuclease activity"/>
    <property type="evidence" value="ECO:0007669"/>
    <property type="project" value="UniProtKB-KW"/>
</dbReference>
<reference evidence="2" key="1">
    <citation type="journal article" date="2021" name="Proc. Natl. Acad. Sci. U.S.A.">
        <title>A Catalog of Tens of Thousands of Viruses from Human Metagenomes Reveals Hidden Associations with Chronic Diseases.</title>
        <authorList>
            <person name="Tisza M.J."/>
            <person name="Buck C.B."/>
        </authorList>
    </citation>
    <scope>NUCLEOTIDE SEQUENCE</scope>
    <source>
        <strain evidence="2">CtkyH28</strain>
    </source>
</reference>
<evidence type="ECO:0000259" key="1">
    <source>
        <dbReference type="Pfam" id="PF13392"/>
    </source>
</evidence>
<name>A0A8S5LMI3_9CAUD</name>
<proteinExistence type="predicted"/>
<dbReference type="InterPro" id="IPR003615">
    <property type="entry name" value="HNH_nuc"/>
</dbReference>
<keyword evidence="2" id="KW-0255">Endonuclease</keyword>
<keyword evidence="2" id="KW-0540">Nuclease</keyword>
<dbReference type="Gene3D" id="3.90.75.20">
    <property type="match status" value="1"/>
</dbReference>
<protein>
    <submittedName>
        <fullName evidence="2">HNH endonuclease</fullName>
    </submittedName>
</protein>
<dbReference type="SUPFAM" id="SSF54060">
    <property type="entry name" value="His-Me finger endonucleases"/>
    <property type="match status" value="1"/>
</dbReference>
<feature type="domain" description="HNH nuclease" evidence="1">
    <location>
        <begin position="112"/>
        <end position="153"/>
    </location>
</feature>
<evidence type="ECO:0000313" key="2">
    <source>
        <dbReference type="EMBL" id="DAD71158.1"/>
    </source>
</evidence>
<organism evidence="2">
    <name type="scientific">Siphoviridae sp. ctkyH28</name>
    <dbReference type="NCBI Taxonomy" id="2827585"/>
    <lineage>
        <taxon>Viruses</taxon>
        <taxon>Duplodnaviria</taxon>
        <taxon>Heunggongvirae</taxon>
        <taxon>Uroviricota</taxon>
        <taxon>Caudoviricetes</taxon>
    </lineage>
</organism>
<dbReference type="EMBL" id="BK015877">
    <property type="protein sequence ID" value="DAD71158.1"/>
    <property type="molecule type" value="Genomic_DNA"/>
</dbReference>
<sequence length="185" mass="21860">MATKTKKDHRFTEDEKQWLRDNIEQYTYAQLTELFNIHFGTNLQHSSISDVCIKRMKIKRCKPHKFPKGAKEFNQVPIGYEMWDGLCVWVKVDNKYTDGRSIGKTGGNWARKSHLVYEKTHGKIPPGCIVVFLDKNKRNCEPENLYCTTRTINFMMAKNHWYSTNRELTLAALKWCELFYTIKEL</sequence>
<accession>A0A8S5LMI3</accession>
<dbReference type="Pfam" id="PF13392">
    <property type="entry name" value="HNH_3"/>
    <property type="match status" value="1"/>
</dbReference>
<keyword evidence="2" id="KW-0378">Hydrolase</keyword>
<dbReference type="InterPro" id="IPR044925">
    <property type="entry name" value="His-Me_finger_sf"/>
</dbReference>